<accession>A0A9P6FXE2</accession>
<dbReference type="InterPro" id="IPR036282">
    <property type="entry name" value="Glutathione-S-Trfase_C_sf"/>
</dbReference>
<comment type="caution">
    <text evidence="1">The sequence shown here is derived from an EMBL/GenBank/DDBJ whole genome shotgun (WGS) entry which is preliminary data.</text>
</comment>
<reference evidence="1" key="1">
    <citation type="journal article" date="2020" name="Fungal Divers.">
        <title>Resolving the Mortierellaceae phylogeny through synthesis of multi-gene phylogenetics and phylogenomics.</title>
        <authorList>
            <person name="Vandepol N."/>
            <person name="Liber J."/>
            <person name="Desiro A."/>
            <person name="Na H."/>
            <person name="Kennedy M."/>
            <person name="Barry K."/>
            <person name="Grigoriev I.V."/>
            <person name="Miller A.N."/>
            <person name="O'Donnell K."/>
            <person name="Stajich J.E."/>
            <person name="Bonito G."/>
        </authorList>
    </citation>
    <scope>NUCLEOTIDE SEQUENCE</scope>
    <source>
        <strain evidence="1">KOD1015</strain>
    </source>
</reference>
<evidence type="ECO:0000313" key="1">
    <source>
        <dbReference type="EMBL" id="KAF9582425.1"/>
    </source>
</evidence>
<organism evidence="1 2">
    <name type="scientific">Lunasporangiospora selenospora</name>
    <dbReference type="NCBI Taxonomy" id="979761"/>
    <lineage>
        <taxon>Eukaryota</taxon>
        <taxon>Fungi</taxon>
        <taxon>Fungi incertae sedis</taxon>
        <taxon>Mucoromycota</taxon>
        <taxon>Mortierellomycotina</taxon>
        <taxon>Mortierellomycetes</taxon>
        <taxon>Mortierellales</taxon>
        <taxon>Mortierellaceae</taxon>
        <taxon>Lunasporangiospora</taxon>
    </lineage>
</organism>
<dbReference type="AlphaFoldDB" id="A0A9P6FXE2"/>
<dbReference type="Gene3D" id="1.20.1050.10">
    <property type="match status" value="1"/>
</dbReference>
<evidence type="ECO:0000313" key="2">
    <source>
        <dbReference type="Proteomes" id="UP000780801"/>
    </source>
</evidence>
<protein>
    <recommendedName>
        <fullName evidence="3">Glutathione S-transferase</fullName>
    </recommendedName>
</protein>
<sequence length="151" mass="17389">MDYPSLWPEDRFDRAYARSLASEMATSFGAVRAYAMNIRQSYPFDPKFFTPKTDKELTRLSSIWEELRAKAVASGQKDEGYLFGRFTALDAMYAPLMFRLLSYDLISRVTGSHAQRYVQHMLNSASMKEWEADSKKETAIIPSDELYPDTL</sequence>
<dbReference type="OrthoDB" id="249703at2759"/>
<dbReference type="Proteomes" id="UP000780801">
    <property type="component" value="Unassembled WGS sequence"/>
</dbReference>
<gene>
    <name evidence="1" type="ORF">BGW38_000223</name>
</gene>
<proteinExistence type="predicted"/>
<name>A0A9P6FXE2_9FUNG</name>
<dbReference type="SUPFAM" id="SSF47616">
    <property type="entry name" value="GST C-terminal domain-like"/>
    <property type="match status" value="1"/>
</dbReference>
<evidence type="ECO:0008006" key="3">
    <source>
        <dbReference type="Google" id="ProtNLM"/>
    </source>
</evidence>
<keyword evidence="2" id="KW-1185">Reference proteome</keyword>
<dbReference type="EMBL" id="JAABOA010001056">
    <property type="protein sequence ID" value="KAF9582425.1"/>
    <property type="molecule type" value="Genomic_DNA"/>
</dbReference>